<comment type="cofactor">
    <cofactor evidence="4">
        <name>Zn(2+)</name>
        <dbReference type="ChEBI" id="CHEBI:29105"/>
    </cofactor>
</comment>
<keyword evidence="1 4" id="KW-0479">Metal-binding</keyword>
<protein>
    <submittedName>
        <fullName evidence="6">Alcohol dehydrogenase</fullName>
    </submittedName>
</protein>
<dbReference type="Gene3D" id="3.90.180.10">
    <property type="entry name" value="Medium-chain alcohol dehydrogenases, catalytic domain"/>
    <property type="match status" value="1"/>
</dbReference>
<dbReference type="CDD" id="cd08235">
    <property type="entry name" value="iditol_2_DH_like"/>
    <property type="match status" value="1"/>
</dbReference>
<dbReference type="Proteomes" id="UP001065593">
    <property type="component" value="Unassembled WGS sequence"/>
</dbReference>
<keyword evidence="2 4" id="KW-0862">Zinc</keyword>
<dbReference type="Pfam" id="PF08240">
    <property type="entry name" value="ADH_N"/>
    <property type="match status" value="1"/>
</dbReference>
<sequence>MKAAVFYDKNNIRYEERPMPTIGEGEVLLRMEVCGLCGTDIHKVLDETVPETTVLGHEVAGTIVEIGQGVEEFVVGDRVFVAHHVPCFTCHYCQRKLFTLCKQFKETNLEPGGFSEYIRVPALHVKHTMGKLPENVTFEEGALVEPVACCLHGFESMDIRPGDSVLILGAGQIGCLQIQIARHLLAGQIFVSDINPYRLEQSLHFGATAVMNSKTENLQEKVMEWTAGQGVDHVIISAGVSALLTEAMNCVRKGGTILVFAPFREEEIAIPAHRFFMDELKVIGSYSSHPYNYETALQLIQQGVIRVNDMVTHRFPLAQLDEAIHCAHSPNEQALKVLLVP</sequence>
<evidence type="ECO:0000256" key="2">
    <source>
        <dbReference type="ARBA" id="ARBA00022833"/>
    </source>
</evidence>
<dbReference type="InterPro" id="IPR020843">
    <property type="entry name" value="ER"/>
</dbReference>
<gene>
    <name evidence="6" type="ORF">LYSBPC_02760</name>
</gene>
<evidence type="ECO:0000256" key="1">
    <source>
        <dbReference type="ARBA" id="ARBA00022723"/>
    </source>
</evidence>
<dbReference type="Gene3D" id="3.40.50.720">
    <property type="entry name" value="NAD(P)-binding Rossmann-like Domain"/>
    <property type="match status" value="1"/>
</dbReference>
<dbReference type="InterPro" id="IPR013154">
    <property type="entry name" value="ADH-like_N"/>
</dbReference>
<dbReference type="SMART" id="SM00829">
    <property type="entry name" value="PKS_ER"/>
    <property type="match status" value="1"/>
</dbReference>
<dbReference type="PANTHER" id="PTHR43401:SF2">
    <property type="entry name" value="L-THREONINE 3-DEHYDROGENASE"/>
    <property type="match status" value="1"/>
</dbReference>
<dbReference type="PROSITE" id="PS00059">
    <property type="entry name" value="ADH_ZINC"/>
    <property type="match status" value="1"/>
</dbReference>
<dbReference type="InterPro" id="IPR036291">
    <property type="entry name" value="NAD(P)-bd_dom_sf"/>
</dbReference>
<dbReference type="SUPFAM" id="SSF51735">
    <property type="entry name" value="NAD(P)-binding Rossmann-fold domains"/>
    <property type="match status" value="1"/>
</dbReference>
<dbReference type="RefSeq" id="WP_264986880.1">
    <property type="nucleotide sequence ID" value="NZ_BRZA01000001.1"/>
</dbReference>
<dbReference type="InterPro" id="IPR050129">
    <property type="entry name" value="Zn_alcohol_dh"/>
</dbReference>
<dbReference type="SUPFAM" id="SSF50129">
    <property type="entry name" value="GroES-like"/>
    <property type="match status" value="1"/>
</dbReference>
<evidence type="ECO:0000313" key="7">
    <source>
        <dbReference type="Proteomes" id="UP001065593"/>
    </source>
</evidence>
<comment type="similarity">
    <text evidence="4">Belongs to the zinc-containing alcohol dehydrogenase family.</text>
</comment>
<dbReference type="InterPro" id="IPR011032">
    <property type="entry name" value="GroES-like_sf"/>
</dbReference>
<dbReference type="EMBL" id="BRZA01000001">
    <property type="protein sequence ID" value="GLC87149.1"/>
    <property type="molecule type" value="Genomic_DNA"/>
</dbReference>
<proteinExistence type="inferred from homology"/>
<dbReference type="InterPro" id="IPR013149">
    <property type="entry name" value="ADH-like_C"/>
</dbReference>
<evidence type="ECO:0000313" key="6">
    <source>
        <dbReference type="EMBL" id="GLC87149.1"/>
    </source>
</evidence>
<evidence type="ECO:0000256" key="4">
    <source>
        <dbReference type="RuleBase" id="RU361277"/>
    </source>
</evidence>
<dbReference type="Pfam" id="PF00107">
    <property type="entry name" value="ADH_zinc_N"/>
    <property type="match status" value="1"/>
</dbReference>
<keyword evidence="3" id="KW-0560">Oxidoreductase</keyword>
<dbReference type="PANTHER" id="PTHR43401">
    <property type="entry name" value="L-THREONINE 3-DEHYDROGENASE"/>
    <property type="match status" value="1"/>
</dbReference>
<evidence type="ECO:0000259" key="5">
    <source>
        <dbReference type="SMART" id="SM00829"/>
    </source>
</evidence>
<accession>A0ABQ5NFX4</accession>
<organism evidence="6 7">
    <name type="scientific">Lysinibacillus piscis</name>
    <dbReference type="NCBI Taxonomy" id="2518931"/>
    <lineage>
        <taxon>Bacteria</taxon>
        <taxon>Bacillati</taxon>
        <taxon>Bacillota</taxon>
        <taxon>Bacilli</taxon>
        <taxon>Bacillales</taxon>
        <taxon>Bacillaceae</taxon>
        <taxon>Lysinibacillus</taxon>
    </lineage>
</organism>
<feature type="domain" description="Enoyl reductase (ER)" evidence="5">
    <location>
        <begin position="9"/>
        <end position="305"/>
    </location>
</feature>
<name>A0ABQ5NFX4_9BACI</name>
<evidence type="ECO:0000256" key="3">
    <source>
        <dbReference type="ARBA" id="ARBA00023002"/>
    </source>
</evidence>
<comment type="caution">
    <text evidence="6">The sequence shown here is derived from an EMBL/GenBank/DDBJ whole genome shotgun (WGS) entry which is preliminary data.</text>
</comment>
<dbReference type="InterPro" id="IPR002328">
    <property type="entry name" value="ADH_Zn_CS"/>
</dbReference>
<reference evidence="6" key="1">
    <citation type="submission" date="2022-08" db="EMBL/GenBank/DDBJ databases">
        <title>Draft genome sequence of Lysinibacillus sp. strain KH24.</title>
        <authorList>
            <person name="Kanbe H."/>
            <person name="Itoh H."/>
        </authorList>
    </citation>
    <scope>NUCLEOTIDE SEQUENCE</scope>
    <source>
        <strain evidence="6">KH24</strain>
    </source>
</reference>
<keyword evidence="7" id="KW-1185">Reference proteome</keyword>